<sequence length="89" mass="10042">MPFSQNDDVFGIMDPNGASVTIMNHGAFVDDGDLNFNFNMFDDSPNEKERESRDGRLLDFAMEESSENIAGAADIDEFRDLMDFGNFFN</sequence>
<dbReference type="WBParaSite" id="SVE_1628300.1">
    <property type="protein sequence ID" value="SVE_1628300.1"/>
    <property type="gene ID" value="SVE_1628300"/>
</dbReference>
<evidence type="ECO:0000313" key="1">
    <source>
        <dbReference type="Proteomes" id="UP000035680"/>
    </source>
</evidence>
<evidence type="ECO:0000313" key="2">
    <source>
        <dbReference type="WBParaSite" id="SVE_1628300.1"/>
    </source>
</evidence>
<name>A0A0K0FVB8_STRVS</name>
<protein>
    <submittedName>
        <fullName evidence="2">Alkaline phosphatase</fullName>
    </submittedName>
</protein>
<proteinExistence type="predicted"/>
<accession>A0A0K0FVB8</accession>
<organism evidence="1 2">
    <name type="scientific">Strongyloides venezuelensis</name>
    <name type="common">Threadworm</name>
    <dbReference type="NCBI Taxonomy" id="75913"/>
    <lineage>
        <taxon>Eukaryota</taxon>
        <taxon>Metazoa</taxon>
        <taxon>Ecdysozoa</taxon>
        <taxon>Nematoda</taxon>
        <taxon>Chromadorea</taxon>
        <taxon>Rhabditida</taxon>
        <taxon>Tylenchina</taxon>
        <taxon>Panagrolaimomorpha</taxon>
        <taxon>Strongyloidoidea</taxon>
        <taxon>Strongyloididae</taxon>
        <taxon>Strongyloides</taxon>
    </lineage>
</organism>
<dbReference type="AlphaFoldDB" id="A0A0K0FVB8"/>
<keyword evidence="1" id="KW-1185">Reference proteome</keyword>
<reference evidence="1" key="1">
    <citation type="submission" date="2014-07" db="EMBL/GenBank/DDBJ databases">
        <authorList>
            <person name="Martin A.A"/>
            <person name="De Silva N."/>
        </authorList>
    </citation>
    <scope>NUCLEOTIDE SEQUENCE</scope>
</reference>
<dbReference type="Proteomes" id="UP000035680">
    <property type="component" value="Unassembled WGS sequence"/>
</dbReference>
<reference evidence="2" key="2">
    <citation type="submission" date="2015-08" db="UniProtKB">
        <authorList>
            <consortium name="WormBaseParasite"/>
        </authorList>
    </citation>
    <scope>IDENTIFICATION</scope>
</reference>